<dbReference type="AlphaFoldDB" id="A0A0C3LI90"/>
<reference evidence="2" key="2">
    <citation type="submission" date="2015-01" db="EMBL/GenBank/DDBJ databases">
        <title>Evolutionary Origins and Diversification of the Mycorrhizal Mutualists.</title>
        <authorList>
            <consortium name="DOE Joint Genome Institute"/>
            <consortium name="Mycorrhizal Genomics Consortium"/>
            <person name="Kohler A."/>
            <person name="Kuo A."/>
            <person name="Nagy L.G."/>
            <person name="Floudas D."/>
            <person name="Copeland A."/>
            <person name="Barry K.W."/>
            <person name="Cichocki N."/>
            <person name="Veneault-Fourrey C."/>
            <person name="LaButti K."/>
            <person name="Lindquist E.A."/>
            <person name="Lipzen A."/>
            <person name="Lundell T."/>
            <person name="Morin E."/>
            <person name="Murat C."/>
            <person name="Riley R."/>
            <person name="Ohm R."/>
            <person name="Sun H."/>
            <person name="Tunlid A."/>
            <person name="Henrissat B."/>
            <person name="Grigoriev I.V."/>
            <person name="Hibbett D.S."/>
            <person name="Martin F."/>
        </authorList>
    </citation>
    <scope>NUCLEOTIDE SEQUENCE [LARGE SCALE GENOMIC DNA]</scope>
    <source>
        <strain evidence="2">MUT 4182</strain>
    </source>
</reference>
<accession>A0A0C3LI90</accession>
<organism evidence="1 2">
    <name type="scientific">Tulasnella calospora MUT 4182</name>
    <dbReference type="NCBI Taxonomy" id="1051891"/>
    <lineage>
        <taxon>Eukaryota</taxon>
        <taxon>Fungi</taxon>
        <taxon>Dikarya</taxon>
        <taxon>Basidiomycota</taxon>
        <taxon>Agaricomycotina</taxon>
        <taxon>Agaricomycetes</taxon>
        <taxon>Cantharellales</taxon>
        <taxon>Tulasnellaceae</taxon>
        <taxon>Tulasnella</taxon>
    </lineage>
</organism>
<dbReference type="HOGENOM" id="CLU_2689613_0_0_1"/>
<keyword evidence="2" id="KW-1185">Reference proteome</keyword>
<dbReference type="EMBL" id="KN823147">
    <property type="protein sequence ID" value="KIO21152.1"/>
    <property type="molecule type" value="Genomic_DNA"/>
</dbReference>
<gene>
    <name evidence="1" type="ORF">M407DRAFT_29210</name>
</gene>
<reference evidence="1 2" key="1">
    <citation type="submission" date="2014-04" db="EMBL/GenBank/DDBJ databases">
        <authorList>
            <consortium name="DOE Joint Genome Institute"/>
            <person name="Kuo A."/>
            <person name="Girlanda M."/>
            <person name="Perotto S."/>
            <person name="Kohler A."/>
            <person name="Nagy L.G."/>
            <person name="Floudas D."/>
            <person name="Copeland A."/>
            <person name="Barry K.W."/>
            <person name="Cichocki N."/>
            <person name="Veneault-Fourrey C."/>
            <person name="LaButti K."/>
            <person name="Lindquist E.A."/>
            <person name="Lipzen A."/>
            <person name="Lundell T."/>
            <person name="Morin E."/>
            <person name="Murat C."/>
            <person name="Sun H."/>
            <person name="Tunlid A."/>
            <person name="Henrissat B."/>
            <person name="Grigoriev I.V."/>
            <person name="Hibbett D.S."/>
            <person name="Martin F."/>
            <person name="Nordberg H.P."/>
            <person name="Cantor M.N."/>
            <person name="Hua S.X."/>
        </authorList>
    </citation>
    <scope>NUCLEOTIDE SEQUENCE [LARGE SCALE GENOMIC DNA]</scope>
    <source>
        <strain evidence="1 2">MUT 4182</strain>
    </source>
</reference>
<protein>
    <submittedName>
        <fullName evidence="1">Uncharacterized protein</fullName>
    </submittedName>
</protein>
<proteinExistence type="predicted"/>
<sequence length="74" mass="8121">MIKDEEAAMTGLMVHMGATGVDRKRAIPSVASLQFRDLSTRSGLSPTRDPELAHIEPQSRSSQTVLLVSLLYRP</sequence>
<evidence type="ECO:0000313" key="1">
    <source>
        <dbReference type="EMBL" id="KIO21152.1"/>
    </source>
</evidence>
<evidence type="ECO:0000313" key="2">
    <source>
        <dbReference type="Proteomes" id="UP000054248"/>
    </source>
</evidence>
<dbReference type="Proteomes" id="UP000054248">
    <property type="component" value="Unassembled WGS sequence"/>
</dbReference>
<name>A0A0C3LI90_9AGAM</name>